<evidence type="ECO:0000313" key="6">
    <source>
        <dbReference type="Proteomes" id="UP000321523"/>
    </source>
</evidence>
<dbReference type="Proteomes" id="UP000321523">
    <property type="component" value="Unassembled WGS sequence"/>
</dbReference>
<dbReference type="SUPFAM" id="SSF81901">
    <property type="entry name" value="HCP-like"/>
    <property type="match status" value="1"/>
</dbReference>
<dbReference type="Pfam" id="PF08238">
    <property type="entry name" value="Sel1"/>
    <property type="match status" value="2"/>
</dbReference>
<sequence length="299" mass="32752">MQAIRQSLIIIGLCFAPIQANAETPDKTVLALETLAQSGSTRAQFELARRLEAGIGTKPDSSKAFDLYCKAAAKGHPVAAYKIGSLFLSGKGVSRSEPMAASWFRRAIELGHPEAREMMPKAVSLKDLPAPGCYIVSALAPTPGVALMPPAQIEKMVRGMAPDFGLDPNFVLAIMQIESNYRTDAVSPRNAQGLMQLIPDTAERFGVKDPFDAKDNMRGGMRYLRWLLAYFQGDVSLVAAAYNAGEGAVERYRGVPPYKETETYVKRLNSVYPRKRHPFQPKIAKASEVFNRAEVAELD</sequence>
<feature type="domain" description="Transglycosylase SLT" evidence="4">
    <location>
        <begin position="163"/>
        <end position="260"/>
    </location>
</feature>
<dbReference type="InterPro" id="IPR011990">
    <property type="entry name" value="TPR-like_helical_dom_sf"/>
</dbReference>
<comment type="similarity">
    <text evidence="2">Belongs to the virb1 family.</text>
</comment>
<feature type="signal peptide" evidence="3">
    <location>
        <begin position="1"/>
        <end position="22"/>
    </location>
</feature>
<dbReference type="Gene3D" id="1.10.530.10">
    <property type="match status" value="1"/>
</dbReference>
<dbReference type="PANTHER" id="PTHR37423:SF2">
    <property type="entry name" value="MEMBRANE-BOUND LYTIC MUREIN TRANSGLYCOSYLASE C"/>
    <property type="match status" value="1"/>
</dbReference>
<dbReference type="InterPro" id="IPR006597">
    <property type="entry name" value="Sel1-like"/>
</dbReference>
<keyword evidence="3" id="KW-0732">Signal</keyword>
<dbReference type="EMBL" id="BJYZ01000017">
    <property type="protein sequence ID" value="GEO39637.1"/>
    <property type="molecule type" value="Genomic_DNA"/>
</dbReference>
<gene>
    <name evidence="5" type="ORF">SAE02_37850</name>
</gene>
<comment type="caution">
    <text evidence="5">The sequence shown here is derived from an EMBL/GenBank/DDBJ whole genome shotgun (WGS) entry which is preliminary data.</text>
</comment>
<dbReference type="CDD" id="cd00254">
    <property type="entry name" value="LT-like"/>
    <property type="match status" value="1"/>
</dbReference>
<evidence type="ECO:0000256" key="1">
    <source>
        <dbReference type="ARBA" id="ARBA00007734"/>
    </source>
</evidence>
<reference evidence="5 6" key="1">
    <citation type="submission" date="2019-07" db="EMBL/GenBank/DDBJ databases">
        <title>Whole genome shotgun sequence of Skermanella aerolata NBRC 106429.</title>
        <authorList>
            <person name="Hosoyama A."/>
            <person name="Uohara A."/>
            <person name="Ohji S."/>
            <person name="Ichikawa N."/>
        </authorList>
    </citation>
    <scope>NUCLEOTIDE SEQUENCE [LARGE SCALE GENOMIC DNA]</scope>
    <source>
        <strain evidence="5 6">NBRC 106429</strain>
    </source>
</reference>
<dbReference type="OrthoDB" id="9815002at2"/>
<dbReference type="SUPFAM" id="SSF53955">
    <property type="entry name" value="Lysozyme-like"/>
    <property type="match status" value="1"/>
</dbReference>
<name>A0A512DT35_9PROT</name>
<evidence type="ECO:0000256" key="3">
    <source>
        <dbReference type="SAM" id="SignalP"/>
    </source>
</evidence>
<feature type="chain" id="PRO_5022096597" description="Transglycosylase SLT domain-containing protein" evidence="3">
    <location>
        <begin position="23"/>
        <end position="299"/>
    </location>
</feature>
<dbReference type="PANTHER" id="PTHR37423">
    <property type="entry name" value="SOLUBLE LYTIC MUREIN TRANSGLYCOSYLASE-RELATED"/>
    <property type="match status" value="1"/>
</dbReference>
<evidence type="ECO:0000259" key="4">
    <source>
        <dbReference type="Pfam" id="PF01464"/>
    </source>
</evidence>
<keyword evidence="6" id="KW-1185">Reference proteome</keyword>
<protein>
    <recommendedName>
        <fullName evidence="4">Transglycosylase SLT domain-containing protein</fullName>
    </recommendedName>
</protein>
<dbReference type="InterPro" id="IPR023346">
    <property type="entry name" value="Lysozyme-like_dom_sf"/>
</dbReference>
<dbReference type="Gene3D" id="1.25.40.10">
    <property type="entry name" value="Tetratricopeptide repeat domain"/>
    <property type="match status" value="1"/>
</dbReference>
<proteinExistence type="inferred from homology"/>
<dbReference type="AlphaFoldDB" id="A0A512DT35"/>
<dbReference type="SMART" id="SM00671">
    <property type="entry name" value="SEL1"/>
    <property type="match status" value="2"/>
</dbReference>
<comment type="similarity">
    <text evidence="1">Belongs to the transglycosylase Slt family.</text>
</comment>
<dbReference type="RefSeq" id="WP_044427583.1">
    <property type="nucleotide sequence ID" value="NZ_BJYZ01000017.1"/>
</dbReference>
<organism evidence="5 6">
    <name type="scientific">Skermanella aerolata</name>
    <dbReference type="NCBI Taxonomy" id="393310"/>
    <lineage>
        <taxon>Bacteria</taxon>
        <taxon>Pseudomonadati</taxon>
        <taxon>Pseudomonadota</taxon>
        <taxon>Alphaproteobacteria</taxon>
        <taxon>Rhodospirillales</taxon>
        <taxon>Azospirillaceae</taxon>
        <taxon>Skermanella</taxon>
    </lineage>
</organism>
<dbReference type="InterPro" id="IPR008258">
    <property type="entry name" value="Transglycosylase_SLT_dom_1"/>
</dbReference>
<evidence type="ECO:0000256" key="2">
    <source>
        <dbReference type="ARBA" id="ARBA00009387"/>
    </source>
</evidence>
<evidence type="ECO:0000313" key="5">
    <source>
        <dbReference type="EMBL" id="GEO39637.1"/>
    </source>
</evidence>
<accession>A0A512DT35</accession>
<dbReference type="Pfam" id="PF01464">
    <property type="entry name" value="SLT"/>
    <property type="match status" value="1"/>
</dbReference>